<dbReference type="PANTHER" id="PTHR43578">
    <property type="entry name" value="NADH-QUINONE OXIDOREDUCTASE SUBUNIT F"/>
    <property type="match status" value="1"/>
</dbReference>
<dbReference type="PANTHER" id="PTHR43578:SF3">
    <property type="entry name" value="NADH-QUINONE OXIDOREDUCTASE SUBUNIT F"/>
    <property type="match status" value="1"/>
</dbReference>
<proteinExistence type="inferred from homology"/>
<dbReference type="GO" id="GO:0046872">
    <property type="term" value="F:metal ion binding"/>
    <property type="evidence" value="ECO:0007669"/>
    <property type="project" value="UniProtKB-KW"/>
</dbReference>
<dbReference type="InterPro" id="IPR011538">
    <property type="entry name" value="Nuo51_FMN-bd"/>
</dbReference>
<dbReference type="EMBL" id="LCMG01000032">
    <property type="protein sequence ID" value="KKU30922.1"/>
    <property type="molecule type" value="Genomic_DNA"/>
</dbReference>
<evidence type="ECO:0000313" key="7">
    <source>
        <dbReference type="EMBL" id="KKU30922.1"/>
    </source>
</evidence>
<keyword evidence="3" id="KW-0479">Metal-binding</keyword>
<reference evidence="7 8" key="1">
    <citation type="journal article" date="2015" name="Nature">
        <title>rRNA introns, odd ribosomes, and small enigmatic genomes across a large radiation of phyla.</title>
        <authorList>
            <person name="Brown C.T."/>
            <person name="Hug L.A."/>
            <person name="Thomas B.C."/>
            <person name="Sharon I."/>
            <person name="Castelle C.J."/>
            <person name="Singh A."/>
            <person name="Wilkins M.J."/>
            <person name="Williams K.H."/>
            <person name="Banfield J.F."/>
        </authorList>
    </citation>
    <scope>NUCLEOTIDE SEQUENCE [LARGE SCALE GENOMIC DNA]</scope>
</reference>
<evidence type="ECO:0000256" key="4">
    <source>
        <dbReference type="ARBA" id="ARBA00023004"/>
    </source>
</evidence>
<comment type="caution">
    <text evidence="7">The sequence shown here is derived from an EMBL/GenBank/DDBJ whole genome shotgun (WGS) entry which is preliminary data.</text>
</comment>
<evidence type="ECO:0000256" key="3">
    <source>
        <dbReference type="ARBA" id="ARBA00022723"/>
    </source>
</evidence>
<dbReference type="GO" id="GO:0051539">
    <property type="term" value="F:4 iron, 4 sulfur cluster binding"/>
    <property type="evidence" value="ECO:0007669"/>
    <property type="project" value="UniProtKB-KW"/>
</dbReference>
<name>A0A0G1PE32_9BACT</name>
<dbReference type="Pfam" id="PF01512">
    <property type="entry name" value="Complex1_51K"/>
    <property type="match status" value="1"/>
</dbReference>
<organism evidence="7 8">
    <name type="scientific">Candidatus Uhrbacteria bacterium GW2011_GWF2_46_218</name>
    <dbReference type="NCBI Taxonomy" id="1619001"/>
    <lineage>
        <taxon>Bacteria</taxon>
        <taxon>Candidatus Uhriibacteriota</taxon>
    </lineage>
</organism>
<sequence>MNDLFSWIKEEGLVGRGGACYPVWKKWEAVRQASGAKKYVICNASEGEPGVFKDAHLLEMFPEKVFEGLRLAMEFVETKEAFFNFNRSLYERLSSKMEYVSRQMRKQGYAITFFKETPSYIGGEETALLNAIEGKRVEPRLKPPYPSQAGLFGCPTLIHNVETLFDIACVADNTFTHERFYSISENEKPLGVHHLPDDWTIRQVLEEAECVPSYDFFVQVGGSASGPVFGSDQAETEHVSGAGSIEMYPLTTDPKELLQHWFDFYARESCGKCTPCKMGSYNLAQLLKASQEIPWQEIMEIVDTMEATSFCALGSSIATPIKTYRRNILGLG</sequence>
<dbReference type="Pfam" id="PF10589">
    <property type="entry name" value="NADH_4Fe-4S"/>
    <property type="match status" value="1"/>
</dbReference>
<evidence type="ECO:0000256" key="2">
    <source>
        <dbReference type="ARBA" id="ARBA00022485"/>
    </source>
</evidence>
<keyword evidence="2" id="KW-0004">4Fe-4S</keyword>
<protein>
    <submittedName>
        <fullName evidence="7">NADH dehydrogenase subunit NuoF</fullName>
    </submittedName>
</protein>
<keyword evidence="4" id="KW-0408">Iron</keyword>
<accession>A0A0G1PE32</accession>
<dbReference type="InterPro" id="IPR019575">
    <property type="entry name" value="Nuop51_4Fe4S-bd"/>
</dbReference>
<dbReference type="Gene3D" id="3.40.50.11540">
    <property type="entry name" value="NADH-ubiquinone oxidoreductase 51kDa subunit"/>
    <property type="match status" value="1"/>
</dbReference>
<dbReference type="Gene3D" id="1.20.1440.230">
    <property type="entry name" value="NADH-ubiquinone oxidoreductase 51kDa subunit, iron-sulphur binding domain"/>
    <property type="match status" value="1"/>
</dbReference>
<keyword evidence="5" id="KW-0411">Iron-sulfur</keyword>
<evidence type="ECO:0000256" key="1">
    <source>
        <dbReference type="ARBA" id="ARBA00007523"/>
    </source>
</evidence>
<gene>
    <name evidence="7" type="ORF">UX45_C0032G0016</name>
</gene>
<evidence type="ECO:0000259" key="6">
    <source>
        <dbReference type="SMART" id="SM00928"/>
    </source>
</evidence>
<dbReference type="AlphaFoldDB" id="A0A0G1PE32"/>
<dbReference type="SUPFAM" id="SSF140490">
    <property type="entry name" value="Nqo1C-terminal domain-like"/>
    <property type="match status" value="1"/>
</dbReference>
<dbReference type="InterPro" id="IPR037207">
    <property type="entry name" value="Nuop51_4Fe4S-bd_sf"/>
</dbReference>
<evidence type="ECO:0000313" key="8">
    <source>
        <dbReference type="Proteomes" id="UP000034705"/>
    </source>
</evidence>
<feature type="domain" description="NADH-ubiquinone oxidoreductase 51kDa subunit iron-sulphur binding" evidence="6">
    <location>
        <begin position="255"/>
        <end position="293"/>
    </location>
</feature>
<dbReference type="InterPro" id="IPR037225">
    <property type="entry name" value="Nuo51_FMN-bd_sf"/>
</dbReference>
<dbReference type="SUPFAM" id="SSF142019">
    <property type="entry name" value="Nqo1 FMN-binding domain-like"/>
    <property type="match status" value="1"/>
</dbReference>
<dbReference type="Proteomes" id="UP000034705">
    <property type="component" value="Unassembled WGS sequence"/>
</dbReference>
<dbReference type="SMART" id="SM00928">
    <property type="entry name" value="NADH_4Fe-4S"/>
    <property type="match status" value="1"/>
</dbReference>
<evidence type="ECO:0000256" key="5">
    <source>
        <dbReference type="ARBA" id="ARBA00023014"/>
    </source>
</evidence>
<comment type="similarity">
    <text evidence="1">Belongs to the complex I 51 kDa subunit family.</text>
</comment>